<dbReference type="GO" id="GO:0044183">
    <property type="term" value="F:protein folding chaperone"/>
    <property type="evidence" value="ECO:0007669"/>
    <property type="project" value="TreeGrafter"/>
</dbReference>
<evidence type="ECO:0000256" key="9">
    <source>
        <dbReference type="ARBA" id="ARBA00023235"/>
    </source>
</evidence>
<evidence type="ECO:0000256" key="6">
    <source>
        <dbReference type="ARBA" id="ARBA00022618"/>
    </source>
</evidence>
<dbReference type="GO" id="GO:0005737">
    <property type="term" value="C:cytoplasm"/>
    <property type="evidence" value="ECO:0007669"/>
    <property type="project" value="UniProtKB-SubCell"/>
</dbReference>
<dbReference type="AlphaFoldDB" id="A0A2W4RIT3"/>
<dbReference type="InterPro" id="IPR008880">
    <property type="entry name" value="Trigger_fac_C"/>
</dbReference>
<name>A0A2W4RIT3_9GAMM</name>
<dbReference type="GO" id="GO:0051083">
    <property type="term" value="P:'de novo' cotranslational protein folding"/>
    <property type="evidence" value="ECO:0007669"/>
    <property type="project" value="TreeGrafter"/>
</dbReference>
<dbReference type="Gene3D" id="3.30.70.1050">
    <property type="entry name" value="Trigger factor ribosome-binding domain"/>
    <property type="match status" value="1"/>
</dbReference>
<evidence type="ECO:0000313" key="16">
    <source>
        <dbReference type="Proteomes" id="UP000249396"/>
    </source>
</evidence>
<dbReference type="PANTHER" id="PTHR30560">
    <property type="entry name" value="TRIGGER FACTOR CHAPERONE AND PEPTIDYL-PROLYL CIS/TRANS ISOMERASE"/>
    <property type="match status" value="1"/>
</dbReference>
<dbReference type="SUPFAM" id="SSF102735">
    <property type="entry name" value="Trigger factor ribosome-binding domain"/>
    <property type="match status" value="1"/>
</dbReference>
<evidence type="ECO:0000256" key="11">
    <source>
        <dbReference type="ARBA" id="ARBA00029986"/>
    </source>
</evidence>
<feature type="region of interest" description="Disordered" evidence="12">
    <location>
        <begin position="151"/>
        <end position="172"/>
    </location>
</feature>
<evidence type="ECO:0000256" key="12">
    <source>
        <dbReference type="SAM" id="MobiDB-lite"/>
    </source>
</evidence>
<organism evidence="15 16">
    <name type="scientific">Candidatus Methylumidiphilus alinenensis</name>
    <dbReference type="NCBI Taxonomy" id="2202197"/>
    <lineage>
        <taxon>Bacteria</taxon>
        <taxon>Pseudomonadati</taxon>
        <taxon>Pseudomonadota</taxon>
        <taxon>Gammaproteobacteria</taxon>
        <taxon>Methylococcales</taxon>
        <taxon>Candidatus Methylumidiphilus</taxon>
    </lineage>
</organism>
<dbReference type="EC" id="5.2.1.8" evidence="4"/>
<evidence type="ECO:0000256" key="8">
    <source>
        <dbReference type="ARBA" id="ARBA00023186"/>
    </source>
</evidence>
<keyword evidence="8" id="KW-0143">Chaperone</keyword>
<keyword evidence="9" id="KW-0413">Isomerase</keyword>
<evidence type="ECO:0000313" key="15">
    <source>
        <dbReference type="EMBL" id="PZN79668.1"/>
    </source>
</evidence>
<dbReference type="GO" id="GO:0043022">
    <property type="term" value="F:ribosome binding"/>
    <property type="evidence" value="ECO:0007669"/>
    <property type="project" value="TreeGrafter"/>
</dbReference>
<dbReference type="GO" id="GO:0051301">
    <property type="term" value="P:cell division"/>
    <property type="evidence" value="ECO:0007669"/>
    <property type="project" value="UniProtKB-KW"/>
</dbReference>
<dbReference type="InterPro" id="IPR036611">
    <property type="entry name" value="Trigger_fac_ribosome-bd_sf"/>
</dbReference>
<dbReference type="InterPro" id="IPR027304">
    <property type="entry name" value="Trigger_fact/SurA_dom_sf"/>
</dbReference>
<dbReference type="Pfam" id="PF05698">
    <property type="entry name" value="Trigger_C"/>
    <property type="match status" value="1"/>
</dbReference>
<dbReference type="InterPro" id="IPR037041">
    <property type="entry name" value="Trigger_fac_C_sf"/>
</dbReference>
<reference evidence="15 16" key="1">
    <citation type="journal article" date="2018" name="Aquat. Microb. Ecol.">
        <title>Gammaproteobacterial methanotrophs dominate.</title>
        <authorList>
            <person name="Rissanen A.J."/>
            <person name="Saarenheimo J."/>
            <person name="Tiirola M."/>
            <person name="Peura S."/>
            <person name="Aalto S.L."/>
            <person name="Karvinen A."/>
            <person name="Nykanen H."/>
        </authorList>
    </citation>
    <scope>NUCLEOTIDE SEQUENCE [LARGE SCALE GENOMIC DNA]</scope>
    <source>
        <strain evidence="15">AMbin10</strain>
    </source>
</reference>
<dbReference type="PANTHER" id="PTHR30560:SF3">
    <property type="entry name" value="TRIGGER FACTOR-LIKE PROTEIN TIG, CHLOROPLASTIC"/>
    <property type="match status" value="1"/>
</dbReference>
<feature type="domain" description="Trigger factor ribosome-binding bacterial" evidence="13">
    <location>
        <begin position="1"/>
        <end position="143"/>
    </location>
</feature>
<dbReference type="Gene3D" id="1.10.3120.10">
    <property type="entry name" value="Trigger factor, C-terminal domain"/>
    <property type="match status" value="1"/>
</dbReference>
<evidence type="ECO:0000256" key="1">
    <source>
        <dbReference type="ARBA" id="ARBA00000971"/>
    </source>
</evidence>
<keyword evidence="10" id="KW-0131">Cell cycle</keyword>
<feature type="compositionally biased region" description="Polar residues" evidence="12">
    <location>
        <begin position="153"/>
        <end position="163"/>
    </location>
</feature>
<dbReference type="InterPro" id="IPR008881">
    <property type="entry name" value="Trigger_fac_ribosome-bd_bac"/>
</dbReference>
<feature type="domain" description="Trigger factor C-terminal" evidence="14">
    <location>
        <begin position="194"/>
        <end position="345"/>
    </location>
</feature>
<dbReference type="GO" id="GO:0015031">
    <property type="term" value="P:protein transport"/>
    <property type="evidence" value="ECO:0007669"/>
    <property type="project" value="InterPro"/>
</dbReference>
<keyword evidence="7" id="KW-0697">Rotamase</keyword>
<sequence length="370" mass="42153">MQVSVETTSELSRKMTVHVPEEKIQEQVRERLKSMAGNVKIDGFRPGKVPQSLIQKRYGKGVREEVVTALIQSSFNEALREEKLRPASGPLITPELTAEGEGLKYVADFEIMPEFVLFPIEMMEVDRFVSEVKDDDLDNMLLRLREQHRIVQPSENQAAQGDSVTPPENPTEEVTLPELDAEFVQKYGIENGDVDVFRTEIKSSMEREMQRALNAKTKDSVMQELLQRNEALSLPASLVNEELKSLINATKVDFANRRQPFDEAVAKEQLHSLALRRVALGLLISRIVETKKVTVDNERVRQTIEEFALSYEKPEEVVNWYYSNRNQLDQVRNLVIEDQVVDLILANANVSEKQIGFKELMTPLSQTVQG</sequence>
<comment type="catalytic activity">
    <reaction evidence="1">
        <text>[protein]-peptidylproline (omega=180) = [protein]-peptidylproline (omega=0)</text>
        <dbReference type="Rhea" id="RHEA:16237"/>
        <dbReference type="Rhea" id="RHEA-COMP:10747"/>
        <dbReference type="Rhea" id="RHEA-COMP:10748"/>
        <dbReference type="ChEBI" id="CHEBI:83833"/>
        <dbReference type="ChEBI" id="CHEBI:83834"/>
        <dbReference type="EC" id="5.2.1.8"/>
    </reaction>
</comment>
<comment type="subcellular location">
    <subcellularLocation>
        <location evidence="2">Cytoplasm</location>
    </subcellularLocation>
</comment>
<evidence type="ECO:0000256" key="2">
    <source>
        <dbReference type="ARBA" id="ARBA00004496"/>
    </source>
</evidence>
<dbReference type="SUPFAM" id="SSF109998">
    <property type="entry name" value="Triger factor/SurA peptide-binding domain-like"/>
    <property type="match status" value="1"/>
</dbReference>
<dbReference type="GO" id="GO:0043335">
    <property type="term" value="P:protein unfolding"/>
    <property type="evidence" value="ECO:0007669"/>
    <property type="project" value="TreeGrafter"/>
</dbReference>
<evidence type="ECO:0000256" key="4">
    <source>
        <dbReference type="ARBA" id="ARBA00013194"/>
    </source>
</evidence>
<comment type="caution">
    <text evidence="15">The sequence shown here is derived from an EMBL/GenBank/DDBJ whole genome shotgun (WGS) entry which is preliminary data.</text>
</comment>
<accession>A0A2W4RIT3</accession>
<dbReference type="EMBL" id="QJPH01000294">
    <property type="protein sequence ID" value="PZN79668.1"/>
    <property type="molecule type" value="Genomic_DNA"/>
</dbReference>
<dbReference type="GO" id="GO:0003755">
    <property type="term" value="F:peptidyl-prolyl cis-trans isomerase activity"/>
    <property type="evidence" value="ECO:0007669"/>
    <property type="project" value="UniProtKB-KW"/>
</dbReference>
<evidence type="ECO:0000256" key="10">
    <source>
        <dbReference type="ARBA" id="ARBA00023306"/>
    </source>
</evidence>
<keyword evidence="6" id="KW-0132">Cell division</keyword>
<evidence type="ECO:0000256" key="3">
    <source>
        <dbReference type="ARBA" id="ARBA00005464"/>
    </source>
</evidence>
<evidence type="ECO:0000259" key="13">
    <source>
        <dbReference type="Pfam" id="PF05697"/>
    </source>
</evidence>
<protein>
    <recommendedName>
        <fullName evidence="5">Trigger factor</fullName>
        <ecNumber evidence="4">5.2.1.8</ecNumber>
    </recommendedName>
    <alternativeName>
        <fullName evidence="11">PPIase</fullName>
    </alternativeName>
</protein>
<evidence type="ECO:0000259" key="14">
    <source>
        <dbReference type="Pfam" id="PF05698"/>
    </source>
</evidence>
<gene>
    <name evidence="15" type="ORF">DM484_11120</name>
</gene>
<comment type="similarity">
    <text evidence="3">Belongs to the FKBP-type PPIase family. Tig subfamily.</text>
</comment>
<proteinExistence type="inferred from homology"/>
<evidence type="ECO:0000256" key="7">
    <source>
        <dbReference type="ARBA" id="ARBA00023110"/>
    </source>
</evidence>
<dbReference type="Proteomes" id="UP000249396">
    <property type="component" value="Unassembled WGS sequence"/>
</dbReference>
<evidence type="ECO:0000256" key="5">
    <source>
        <dbReference type="ARBA" id="ARBA00016902"/>
    </source>
</evidence>
<dbReference type="Pfam" id="PF05697">
    <property type="entry name" value="Trigger_N"/>
    <property type="match status" value="1"/>
</dbReference>
<dbReference type="InterPro" id="IPR005215">
    <property type="entry name" value="Trig_fac"/>
</dbReference>